<dbReference type="InterPro" id="IPR025857">
    <property type="entry name" value="MacB_PCD"/>
</dbReference>
<feature type="transmembrane region" description="Helical" evidence="6">
    <location>
        <begin position="684"/>
        <end position="709"/>
    </location>
</feature>
<feature type="domain" description="MacB-like periplasmic core" evidence="8">
    <location>
        <begin position="20"/>
        <end position="236"/>
    </location>
</feature>
<evidence type="ECO:0000256" key="6">
    <source>
        <dbReference type="SAM" id="Phobius"/>
    </source>
</evidence>
<dbReference type="InterPro" id="IPR050250">
    <property type="entry name" value="Macrolide_Exporter_MacB"/>
</dbReference>
<evidence type="ECO:0000256" key="2">
    <source>
        <dbReference type="ARBA" id="ARBA00022475"/>
    </source>
</evidence>
<comment type="subcellular location">
    <subcellularLocation>
        <location evidence="1">Cell membrane</location>
        <topology evidence="1">Multi-pass membrane protein</topology>
    </subcellularLocation>
</comment>
<evidence type="ECO:0000256" key="3">
    <source>
        <dbReference type="ARBA" id="ARBA00022692"/>
    </source>
</evidence>
<dbReference type="Pfam" id="PF02687">
    <property type="entry name" value="FtsX"/>
    <property type="match status" value="2"/>
</dbReference>
<name>A0A6M1SXF1_9BACT</name>
<feature type="transmembrane region" description="Helical" evidence="6">
    <location>
        <begin position="21"/>
        <end position="41"/>
    </location>
</feature>
<organism evidence="9 10">
    <name type="scientific">Halalkalibaculum roseum</name>
    <dbReference type="NCBI Taxonomy" id="2709311"/>
    <lineage>
        <taxon>Bacteria</taxon>
        <taxon>Pseudomonadati</taxon>
        <taxon>Balneolota</taxon>
        <taxon>Balneolia</taxon>
        <taxon>Balneolales</taxon>
        <taxon>Balneolaceae</taxon>
        <taxon>Halalkalibaculum</taxon>
    </lineage>
</organism>
<proteinExistence type="predicted"/>
<dbReference type="EMBL" id="JAALLT010000004">
    <property type="protein sequence ID" value="NGP77682.1"/>
    <property type="molecule type" value="Genomic_DNA"/>
</dbReference>
<evidence type="ECO:0000313" key="9">
    <source>
        <dbReference type="EMBL" id="NGP77682.1"/>
    </source>
</evidence>
<dbReference type="GO" id="GO:0005886">
    <property type="term" value="C:plasma membrane"/>
    <property type="evidence" value="ECO:0007669"/>
    <property type="project" value="UniProtKB-SubCell"/>
</dbReference>
<accession>A0A6M1SXF1</accession>
<evidence type="ECO:0000256" key="5">
    <source>
        <dbReference type="ARBA" id="ARBA00023136"/>
    </source>
</evidence>
<feature type="transmembrane region" description="Helical" evidence="6">
    <location>
        <begin position="344"/>
        <end position="367"/>
    </location>
</feature>
<keyword evidence="3 6" id="KW-0812">Transmembrane</keyword>
<dbReference type="AlphaFoldDB" id="A0A6M1SXF1"/>
<dbReference type="PANTHER" id="PTHR30572">
    <property type="entry name" value="MEMBRANE COMPONENT OF TRANSPORTER-RELATED"/>
    <property type="match status" value="1"/>
</dbReference>
<dbReference type="RefSeq" id="WP_165143292.1">
    <property type="nucleotide sequence ID" value="NZ_JAALLT010000004.1"/>
</dbReference>
<feature type="transmembrane region" description="Helical" evidence="6">
    <location>
        <begin position="736"/>
        <end position="755"/>
    </location>
</feature>
<dbReference type="PANTHER" id="PTHR30572:SF18">
    <property type="entry name" value="ABC-TYPE MACROLIDE FAMILY EXPORT SYSTEM PERMEASE COMPONENT 2"/>
    <property type="match status" value="1"/>
</dbReference>
<evidence type="ECO:0000313" key="10">
    <source>
        <dbReference type="Proteomes" id="UP000473278"/>
    </source>
</evidence>
<dbReference type="PROSITE" id="PS51257">
    <property type="entry name" value="PROKAR_LIPOPROTEIN"/>
    <property type="match status" value="1"/>
</dbReference>
<feature type="transmembrane region" description="Helical" evidence="6">
    <location>
        <begin position="775"/>
        <end position="797"/>
    </location>
</feature>
<evidence type="ECO:0000256" key="4">
    <source>
        <dbReference type="ARBA" id="ARBA00022989"/>
    </source>
</evidence>
<feature type="transmembrane region" description="Helical" evidence="6">
    <location>
        <begin position="432"/>
        <end position="455"/>
    </location>
</feature>
<dbReference type="Proteomes" id="UP000473278">
    <property type="component" value="Unassembled WGS sequence"/>
</dbReference>
<evidence type="ECO:0000259" key="7">
    <source>
        <dbReference type="Pfam" id="PF02687"/>
    </source>
</evidence>
<dbReference type="GO" id="GO:0022857">
    <property type="term" value="F:transmembrane transporter activity"/>
    <property type="evidence" value="ECO:0007669"/>
    <property type="project" value="TreeGrafter"/>
</dbReference>
<feature type="transmembrane region" description="Helical" evidence="6">
    <location>
        <begin position="387"/>
        <end position="411"/>
    </location>
</feature>
<evidence type="ECO:0000259" key="8">
    <source>
        <dbReference type="Pfam" id="PF12704"/>
    </source>
</evidence>
<reference evidence="9 10" key="1">
    <citation type="submission" date="2020-02" db="EMBL/GenBank/DDBJ databases">
        <title>Balneolaceae bacterium YR4-1, complete genome.</title>
        <authorList>
            <person name="Li Y."/>
            <person name="Wu S."/>
        </authorList>
    </citation>
    <scope>NUCLEOTIDE SEQUENCE [LARGE SCALE GENOMIC DNA]</scope>
    <source>
        <strain evidence="9 10">YR4-1</strain>
    </source>
</reference>
<keyword evidence="2" id="KW-1003">Cell membrane</keyword>
<feature type="domain" description="ABC3 transporter permease C-terminal" evidence="7">
    <location>
        <begin position="687"/>
        <end position="790"/>
    </location>
</feature>
<keyword evidence="10" id="KW-1185">Reference proteome</keyword>
<sequence length="807" mass="89674">MIKNYLKIAFRSLLKNRAYTIINVLGLTVGLACCILILLHVQDELSYDEFHTEKEHIYRVALERIYPDHTSYYAIIPSGFSEAFADEITGIEASTRLLGFPNFTNIVEYKDKVFEENYVFFADSNFFKIFDFELLQGDKHSILKNPNTVILTQSTAQKYFGNENPVGKTIEVNDNETTVVGVMQDVPDNSHITFDFLSSSTNLGFLQQPNYTGFSSYTYVKLKSGISSQEVESRIPEVVEKYASGQIERDLGISYSEYKAAGNGYNYFLQPITDIYLHSNLQSEIKPNGSIVYVYIFISIAILILVIACINFVNLATARSAERAREVGVRKVMGSDRSQLIRQFLAESVFISLISLVMAVGVIQIILPAFNILAGKELVIDFLGSAMIGPSLLLFAIVVGLLAGIYPAFYISSMKPVEVMKGKFQSNSKGRWLRNGLVIFQFAISIILISGTLVVNSQMDYIRDKRLGFDKENVMVVENFNNLQQPESFKQQVKNLAAVRSVGATGTMPGDNFFGIQFRQPGDQDILTTKGLTVDDHFIETMGIKLLAGESFAEGIDDSLHVILNESAVRALGIENPVGARLNNTRNINDEQVTINFTVIGVTENFNFESLRTDITPLAILSSESAIGFENFLTIRLAGAGFNETIEQIEALWTGMIPDRPFSYTFLDNDLEKMYESERVSAKIFAIFSSLAIIIACVGLFGLAAYTAYQRTKEIGVRKVLGASVPNIVLLLSKDFARLVGWAFIIAVPIAYLVMENWLQNFAFRIELGLTTFLTSGLIALIVALITVSFQAVSAAVTNPVNSLRSE</sequence>
<dbReference type="InterPro" id="IPR003838">
    <property type="entry name" value="ABC3_permease_C"/>
</dbReference>
<comment type="caution">
    <text evidence="9">The sequence shown here is derived from an EMBL/GenBank/DDBJ whole genome shotgun (WGS) entry which is preliminary data.</text>
</comment>
<keyword evidence="4 6" id="KW-1133">Transmembrane helix</keyword>
<feature type="domain" description="ABC3 transporter permease C-terminal" evidence="7">
    <location>
        <begin position="299"/>
        <end position="416"/>
    </location>
</feature>
<keyword evidence="5 6" id="KW-0472">Membrane</keyword>
<evidence type="ECO:0000256" key="1">
    <source>
        <dbReference type="ARBA" id="ARBA00004651"/>
    </source>
</evidence>
<protein>
    <submittedName>
        <fullName evidence="9">FtsX-like permease family protein</fullName>
    </submittedName>
</protein>
<feature type="transmembrane region" description="Helical" evidence="6">
    <location>
        <begin position="292"/>
        <end position="315"/>
    </location>
</feature>
<gene>
    <name evidence="9" type="ORF">G3570_13625</name>
</gene>
<dbReference type="Pfam" id="PF12704">
    <property type="entry name" value="MacB_PCD"/>
    <property type="match status" value="1"/>
</dbReference>